<sequence>MKKILTTLAILSFTIVTGQNPFTQKSDNLKIKEEAKELAKEYDQQLGMTEDQLLQFEIKVEEYMINEKKIRDSNLNIKEKIKALKINLNKETSAMSNILTRIQYDLYKKIKPQYQSIDSVVVGEVKNVKN</sequence>
<protein>
    <submittedName>
        <fullName evidence="1">Uncharacterized protein</fullName>
    </submittedName>
</protein>
<proteinExistence type="predicted"/>
<dbReference type="OrthoDB" id="1453593at2"/>
<dbReference type="STRING" id="570521.SAMN04488508_105388"/>
<evidence type="ECO:0000313" key="1">
    <source>
        <dbReference type="EMBL" id="SHJ11960.1"/>
    </source>
</evidence>
<dbReference type="AlphaFoldDB" id="A0A1M6GQ16"/>
<accession>A0A1M6GQ16</accession>
<reference evidence="2" key="1">
    <citation type="submission" date="2016-11" db="EMBL/GenBank/DDBJ databases">
        <authorList>
            <person name="Varghese N."/>
            <person name="Submissions S."/>
        </authorList>
    </citation>
    <scope>NUCLEOTIDE SEQUENCE [LARGE SCALE GENOMIC DNA]</scope>
    <source>
        <strain evidence="2">DSM 22623</strain>
    </source>
</reference>
<dbReference type="RefSeq" id="WP_073316587.1">
    <property type="nucleotide sequence ID" value="NZ_FQYP01000005.1"/>
</dbReference>
<dbReference type="EMBL" id="FQYP01000005">
    <property type="protein sequence ID" value="SHJ11960.1"/>
    <property type="molecule type" value="Genomic_DNA"/>
</dbReference>
<dbReference type="Proteomes" id="UP000184432">
    <property type="component" value="Unassembled WGS sequence"/>
</dbReference>
<organism evidence="1 2">
    <name type="scientific">Aquimarina spongiae</name>
    <dbReference type="NCBI Taxonomy" id="570521"/>
    <lineage>
        <taxon>Bacteria</taxon>
        <taxon>Pseudomonadati</taxon>
        <taxon>Bacteroidota</taxon>
        <taxon>Flavobacteriia</taxon>
        <taxon>Flavobacteriales</taxon>
        <taxon>Flavobacteriaceae</taxon>
        <taxon>Aquimarina</taxon>
    </lineage>
</organism>
<name>A0A1M6GQ16_9FLAO</name>
<keyword evidence="2" id="KW-1185">Reference proteome</keyword>
<evidence type="ECO:0000313" key="2">
    <source>
        <dbReference type="Proteomes" id="UP000184432"/>
    </source>
</evidence>
<gene>
    <name evidence="1" type="ORF">SAMN04488508_105388</name>
</gene>